<reference evidence="2 3" key="1">
    <citation type="submission" date="2023-01" db="EMBL/GenBank/DDBJ databases">
        <title>Minimal conservation of predation-associated metabolite biosynthetic gene clusters underscores biosynthetic potential of Myxococcota including descriptions for ten novel species: Archangium lansinium sp. nov., Myxococcus landrumus sp. nov., Nannocystis bai.</title>
        <authorList>
            <person name="Ahearne A."/>
            <person name="Stevens C."/>
            <person name="Dowd S."/>
        </authorList>
    </citation>
    <scope>NUCLEOTIDE SEQUENCE [LARGE SCALE GENOMIC DNA]</scope>
    <source>
        <strain evidence="2 3">WIWO2</strain>
    </source>
</reference>
<protein>
    <submittedName>
        <fullName evidence="2">Chromate resistance protein</fullName>
    </submittedName>
</protein>
<evidence type="ECO:0000259" key="1">
    <source>
        <dbReference type="Pfam" id="PF09828"/>
    </source>
</evidence>
<dbReference type="InterPro" id="IPR018634">
    <property type="entry name" value="ChrB_C"/>
</dbReference>
<gene>
    <name evidence="2" type="ORF">POL72_47130</name>
</gene>
<name>A0ABT5CJW4_9BACT</name>
<comment type="caution">
    <text evidence="2">The sequence shown here is derived from an EMBL/GenBank/DDBJ whole genome shotgun (WGS) entry which is preliminary data.</text>
</comment>
<dbReference type="EMBL" id="JAQNDK010000006">
    <property type="protein sequence ID" value="MDC0685371.1"/>
    <property type="molecule type" value="Genomic_DNA"/>
</dbReference>
<keyword evidence="3" id="KW-1185">Reference proteome</keyword>
<organism evidence="2 3">
    <name type="scientific">Sorangium atrum</name>
    <dbReference type="NCBI Taxonomy" id="2995308"/>
    <lineage>
        <taxon>Bacteria</taxon>
        <taxon>Pseudomonadati</taxon>
        <taxon>Myxococcota</taxon>
        <taxon>Polyangia</taxon>
        <taxon>Polyangiales</taxon>
        <taxon>Polyangiaceae</taxon>
        <taxon>Sorangium</taxon>
    </lineage>
</organism>
<feature type="domain" description="ChrB C-terminal" evidence="1">
    <location>
        <begin position="11"/>
        <end position="76"/>
    </location>
</feature>
<dbReference type="Pfam" id="PF09828">
    <property type="entry name" value="ChrB_C"/>
    <property type="match status" value="1"/>
</dbReference>
<evidence type="ECO:0000313" key="3">
    <source>
        <dbReference type="Proteomes" id="UP001217485"/>
    </source>
</evidence>
<proteinExistence type="predicted"/>
<accession>A0ABT5CJW4</accession>
<evidence type="ECO:0000313" key="2">
    <source>
        <dbReference type="EMBL" id="MDC0685371.1"/>
    </source>
</evidence>
<dbReference type="Proteomes" id="UP001217485">
    <property type="component" value="Unassembled WGS sequence"/>
</dbReference>
<sequence length="108" mass="12403">MLAAEVRGRTWVTRKNIHVDRIASAWIIRRFLDPEACFKFVSGKGYSPEPGELRFDMFEAEFTHEGDRCTFEVLLNPPPNESRLNSAASRKTIRRDRRRGAAFAVCVC</sequence>